<evidence type="ECO:0000256" key="2">
    <source>
        <dbReference type="ARBA" id="ARBA00022723"/>
    </source>
</evidence>
<dbReference type="Proteomes" id="UP001054889">
    <property type="component" value="Unassembled WGS sequence"/>
</dbReference>
<proteinExistence type="predicted"/>
<dbReference type="PANTHER" id="PTHR46481:SF10">
    <property type="entry name" value="ZINC FINGER BED DOMAIN-CONTAINING PROTEIN 39"/>
    <property type="match status" value="1"/>
</dbReference>
<gene>
    <name evidence="6" type="primary">ga22666</name>
    <name evidence="6" type="ORF">PR202_ga22666</name>
</gene>
<comment type="caution">
    <text evidence="6">The sequence shown here is derived from an EMBL/GenBank/DDBJ whole genome shotgun (WGS) entry which is preliminary data.</text>
</comment>
<dbReference type="InterPro" id="IPR052035">
    <property type="entry name" value="ZnF_BED_domain_contain"/>
</dbReference>
<evidence type="ECO:0000256" key="1">
    <source>
        <dbReference type="ARBA" id="ARBA00004123"/>
    </source>
</evidence>
<dbReference type="AlphaFoldDB" id="A0AAV5D4L7"/>
<evidence type="ECO:0000256" key="4">
    <source>
        <dbReference type="ARBA" id="ARBA00022833"/>
    </source>
</evidence>
<keyword evidence="4" id="KW-0862">Zinc</keyword>
<evidence type="ECO:0000256" key="3">
    <source>
        <dbReference type="ARBA" id="ARBA00022771"/>
    </source>
</evidence>
<reference evidence="6" key="2">
    <citation type="submission" date="2021-12" db="EMBL/GenBank/DDBJ databases">
        <title>Resequencing data analysis of finger millet.</title>
        <authorList>
            <person name="Hatakeyama M."/>
            <person name="Aluri S."/>
            <person name="Balachadran M.T."/>
            <person name="Sivarajan S.R."/>
            <person name="Poveda L."/>
            <person name="Shimizu-Inatsugi R."/>
            <person name="Schlapbach R."/>
            <person name="Sreeman S.M."/>
            <person name="Shimizu K.K."/>
        </authorList>
    </citation>
    <scope>NUCLEOTIDE SEQUENCE</scope>
</reference>
<reference evidence="6" key="1">
    <citation type="journal article" date="2018" name="DNA Res.">
        <title>Multiple hybrid de novo genome assembly of finger millet, an orphan allotetraploid crop.</title>
        <authorList>
            <person name="Hatakeyama M."/>
            <person name="Aluri S."/>
            <person name="Balachadran M.T."/>
            <person name="Sivarajan S.R."/>
            <person name="Patrignani A."/>
            <person name="Gruter S."/>
            <person name="Poveda L."/>
            <person name="Shimizu-Inatsugi R."/>
            <person name="Baeten J."/>
            <person name="Francoijs K.J."/>
            <person name="Nataraja K.N."/>
            <person name="Reddy Y.A.N."/>
            <person name="Phadnis S."/>
            <person name="Ravikumar R.L."/>
            <person name="Schlapbach R."/>
            <person name="Sreeman S.M."/>
            <person name="Shimizu K.K."/>
        </authorList>
    </citation>
    <scope>NUCLEOTIDE SEQUENCE</scope>
</reference>
<sequence>MEEVKELQDGKLVRVGAICNFCKTRLSASSNGGTGHLRRHILSCKKKAVAGSSSSQSHLHFDSAGNVQRFVYKPMVARTELVCLIARLDLPLNISEQLAWGDYIRIAFYPDCTHVSRQTTTRDADTYFDAKQSVVKKIFEQCTCVCLTSDIWSGNSKEDYLCVVFHFVTDDWELGKRIVGMKLIDCSHNGVNIAERILQVLSEYGMVDKVLSITLDNASANVVIVRELTPHLVPYVGSANATSNASTNASRNDSDV</sequence>
<evidence type="ECO:0000256" key="5">
    <source>
        <dbReference type="ARBA" id="ARBA00023242"/>
    </source>
</evidence>
<keyword evidence="5" id="KW-0539">Nucleus</keyword>
<accession>A0AAV5D4L7</accession>
<dbReference type="PANTHER" id="PTHR46481">
    <property type="entry name" value="ZINC FINGER BED DOMAIN-CONTAINING PROTEIN 4"/>
    <property type="match status" value="1"/>
</dbReference>
<comment type="subcellular location">
    <subcellularLocation>
        <location evidence="1">Nucleus</location>
    </subcellularLocation>
</comment>
<dbReference type="InterPro" id="IPR012337">
    <property type="entry name" value="RNaseH-like_sf"/>
</dbReference>
<protein>
    <recommendedName>
        <fullName evidence="8">BED-type domain-containing protein</fullName>
    </recommendedName>
</protein>
<dbReference type="EMBL" id="BQKI01000011">
    <property type="protein sequence ID" value="GJN05067.1"/>
    <property type="molecule type" value="Genomic_DNA"/>
</dbReference>
<evidence type="ECO:0000313" key="6">
    <source>
        <dbReference type="EMBL" id="GJN05067.1"/>
    </source>
</evidence>
<keyword evidence="2" id="KW-0479">Metal-binding</keyword>
<name>A0AAV5D4L7_ELECO</name>
<dbReference type="GO" id="GO:0005634">
    <property type="term" value="C:nucleus"/>
    <property type="evidence" value="ECO:0007669"/>
    <property type="project" value="UniProtKB-SubCell"/>
</dbReference>
<keyword evidence="3" id="KW-0863">Zinc-finger</keyword>
<evidence type="ECO:0008006" key="8">
    <source>
        <dbReference type="Google" id="ProtNLM"/>
    </source>
</evidence>
<dbReference type="SMART" id="SM00614">
    <property type="entry name" value="ZnF_BED"/>
    <property type="match status" value="1"/>
</dbReference>
<dbReference type="SUPFAM" id="SSF53098">
    <property type="entry name" value="Ribonuclease H-like"/>
    <property type="match status" value="1"/>
</dbReference>
<organism evidence="6 7">
    <name type="scientific">Eleusine coracana subsp. coracana</name>
    <dbReference type="NCBI Taxonomy" id="191504"/>
    <lineage>
        <taxon>Eukaryota</taxon>
        <taxon>Viridiplantae</taxon>
        <taxon>Streptophyta</taxon>
        <taxon>Embryophyta</taxon>
        <taxon>Tracheophyta</taxon>
        <taxon>Spermatophyta</taxon>
        <taxon>Magnoliopsida</taxon>
        <taxon>Liliopsida</taxon>
        <taxon>Poales</taxon>
        <taxon>Poaceae</taxon>
        <taxon>PACMAD clade</taxon>
        <taxon>Chloridoideae</taxon>
        <taxon>Cynodonteae</taxon>
        <taxon>Eleusininae</taxon>
        <taxon>Eleusine</taxon>
    </lineage>
</organism>
<keyword evidence="7" id="KW-1185">Reference proteome</keyword>
<dbReference type="GO" id="GO:0008270">
    <property type="term" value="F:zinc ion binding"/>
    <property type="evidence" value="ECO:0007669"/>
    <property type="project" value="UniProtKB-KW"/>
</dbReference>
<evidence type="ECO:0000313" key="7">
    <source>
        <dbReference type="Proteomes" id="UP001054889"/>
    </source>
</evidence>